<dbReference type="InterPro" id="IPR002109">
    <property type="entry name" value="Glutaredoxin"/>
</dbReference>
<dbReference type="GO" id="GO:0034599">
    <property type="term" value="P:cellular response to oxidative stress"/>
    <property type="evidence" value="ECO:0007669"/>
    <property type="project" value="TreeGrafter"/>
</dbReference>
<evidence type="ECO:0000256" key="4">
    <source>
        <dbReference type="ARBA" id="ARBA00012610"/>
    </source>
</evidence>
<dbReference type="PROSITE" id="PS51354">
    <property type="entry name" value="GLUTAREDOXIN_2"/>
    <property type="match status" value="2"/>
</dbReference>
<dbReference type="Gene3D" id="3.40.30.10">
    <property type="entry name" value="Glutaredoxin"/>
    <property type="match status" value="2"/>
</dbReference>
<dbReference type="OrthoDB" id="5956163at2759"/>
<dbReference type="PRINTS" id="PR00368">
    <property type="entry name" value="FADPNR"/>
</dbReference>
<dbReference type="SUPFAM" id="SSF55424">
    <property type="entry name" value="FAD/NAD-linked reductases, dimerisation (C-terminal) domain"/>
    <property type="match status" value="1"/>
</dbReference>
<comment type="similarity">
    <text evidence="3 14">Belongs to the class-I pyridine nucleotide-disulfide oxidoreductase family.</text>
</comment>
<dbReference type="GO" id="GO:0004791">
    <property type="term" value="F:thioredoxin-disulfide reductase (NADPH) activity"/>
    <property type="evidence" value="ECO:0007669"/>
    <property type="project" value="UniProtKB-EC"/>
</dbReference>
<dbReference type="PROSITE" id="PS00195">
    <property type="entry name" value="GLUTAREDOXIN_1"/>
    <property type="match status" value="1"/>
</dbReference>
<keyword evidence="7 14" id="KW-0274">FAD</keyword>
<name>A0A3M7QD62_BRAPC</name>
<dbReference type="GO" id="GO:0005739">
    <property type="term" value="C:mitochondrion"/>
    <property type="evidence" value="ECO:0007669"/>
    <property type="project" value="TreeGrafter"/>
</dbReference>
<evidence type="ECO:0000256" key="7">
    <source>
        <dbReference type="ARBA" id="ARBA00022827"/>
    </source>
</evidence>
<dbReference type="InterPro" id="IPR004099">
    <property type="entry name" value="Pyr_nucl-diS_OxRdtase_dimer"/>
</dbReference>
<dbReference type="AlphaFoldDB" id="A0A3M7QD62"/>
<feature type="domain" description="Glutaredoxin" evidence="15">
    <location>
        <begin position="135"/>
        <end position="196"/>
    </location>
</feature>
<comment type="function">
    <text evidence="2">Has a glutathione-disulfide oxidoreductase activity in the presence of NADPH and glutathione reductase. Reduces low molecular weight disulfides and proteins.</text>
</comment>
<keyword evidence="8" id="KW-0521">NADP</keyword>
<dbReference type="GO" id="GO:0006749">
    <property type="term" value="P:glutathione metabolic process"/>
    <property type="evidence" value="ECO:0007669"/>
    <property type="project" value="TreeGrafter"/>
</dbReference>
<feature type="domain" description="Pyridine nucleotide-disulphide oxidoreductase dimerisation" evidence="16">
    <location>
        <begin position="591"/>
        <end position="702"/>
    </location>
</feature>
<keyword evidence="10" id="KW-0249">Electron transport</keyword>
<dbReference type="PROSITE" id="PS00076">
    <property type="entry name" value="PYRIDINE_REDOX_1"/>
    <property type="match status" value="1"/>
</dbReference>
<dbReference type="FunFam" id="3.30.390.30:FF:000004">
    <property type="entry name" value="Thioredoxin reductase 1, cytoplasmic"/>
    <property type="match status" value="1"/>
</dbReference>
<dbReference type="NCBIfam" id="TIGR02180">
    <property type="entry name" value="GRX_euk"/>
    <property type="match status" value="1"/>
</dbReference>
<dbReference type="Gene3D" id="3.50.50.60">
    <property type="entry name" value="FAD/NAD(P)-binding domain"/>
    <property type="match status" value="2"/>
</dbReference>
<dbReference type="InterPro" id="IPR046952">
    <property type="entry name" value="GSHR/TRXR-like"/>
</dbReference>
<evidence type="ECO:0000256" key="9">
    <source>
        <dbReference type="ARBA" id="ARBA00022933"/>
    </source>
</evidence>
<evidence type="ECO:0000256" key="14">
    <source>
        <dbReference type="RuleBase" id="RU003691"/>
    </source>
</evidence>
<dbReference type="GO" id="GO:0050660">
    <property type="term" value="F:flavin adenine dinucleotide binding"/>
    <property type="evidence" value="ECO:0007669"/>
    <property type="project" value="InterPro"/>
</dbReference>
<dbReference type="FunFam" id="3.40.30.10:FF:000093">
    <property type="entry name" value="Glutaredoxin 2"/>
    <property type="match status" value="1"/>
</dbReference>
<evidence type="ECO:0000259" key="17">
    <source>
        <dbReference type="Pfam" id="PF07992"/>
    </source>
</evidence>
<evidence type="ECO:0000313" key="19">
    <source>
        <dbReference type="Proteomes" id="UP000276133"/>
    </source>
</evidence>
<dbReference type="Proteomes" id="UP000276133">
    <property type="component" value="Unassembled WGS sequence"/>
</dbReference>
<dbReference type="Pfam" id="PF07992">
    <property type="entry name" value="Pyr_redox_2"/>
    <property type="match status" value="1"/>
</dbReference>
<reference evidence="18 19" key="1">
    <citation type="journal article" date="2018" name="Sci. Rep.">
        <title>Genomic signatures of local adaptation to the degree of environmental predictability in rotifers.</title>
        <authorList>
            <person name="Franch-Gras L."/>
            <person name="Hahn C."/>
            <person name="Garcia-Roger E.M."/>
            <person name="Carmona M.J."/>
            <person name="Serra M."/>
            <person name="Gomez A."/>
        </authorList>
    </citation>
    <scope>NUCLEOTIDE SEQUENCE [LARGE SCALE GENOMIC DNA]</scope>
    <source>
        <strain evidence="18">HYR1</strain>
    </source>
</reference>
<evidence type="ECO:0000256" key="10">
    <source>
        <dbReference type="ARBA" id="ARBA00022982"/>
    </source>
</evidence>
<proteinExistence type="inferred from homology"/>
<evidence type="ECO:0000313" key="18">
    <source>
        <dbReference type="EMBL" id="RNA09124.1"/>
    </source>
</evidence>
<evidence type="ECO:0000256" key="12">
    <source>
        <dbReference type="ARBA" id="ARBA00023157"/>
    </source>
</evidence>
<keyword evidence="9" id="KW-0712">Selenocysteine</keyword>
<dbReference type="SUPFAM" id="SSF52833">
    <property type="entry name" value="Thioredoxin-like"/>
    <property type="match status" value="2"/>
</dbReference>
<dbReference type="InterPro" id="IPR036188">
    <property type="entry name" value="FAD/NAD-bd_sf"/>
</dbReference>
<dbReference type="Pfam" id="PF02852">
    <property type="entry name" value="Pyr_redox_dim"/>
    <property type="match status" value="1"/>
</dbReference>
<evidence type="ECO:0000259" key="15">
    <source>
        <dbReference type="Pfam" id="PF00462"/>
    </source>
</evidence>
<evidence type="ECO:0000259" key="16">
    <source>
        <dbReference type="Pfam" id="PF02852"/>
    </source>
</evidence>
<evidence type="ECO:0000256" key="13">
    <source>
        <dbReference type="ARBA" id="ARBA00023284"/>
    </source>
</evidence>
<evidence type="ECO:0000256" key="11">
    <source>
        <dbReference type="ARBA" id="ARBA00023002"/>
    </source>
</evidence>
<dbReference type="GO" id="GO:0045454">
    <property type="term" value="P:cell redox homeostasis"/>
    <property type="evidence" value="ECO:0007669"/>
    <property type="project" value="InterPro"/>
</dbReference>
<dbReference type="FunFam" id="3.50.50.60:FF:000190">
    <property type="entry name" value="Thioredoxin reductase"/>
    <property type="match status" value="1"/>
</dbReference>
<dbReference type="InterPro" id="IPR012999">
    <property type="entry name" value="Pyr_OxRdtase_I_AS"/>
</dbReference>
<keyword evidence="6 14" id="KW-0285">Flavoprotein</keyword>
<dbReference type="InterPro" id="IPR036249">
    <property type="entry name" value="Thioredoxin-like_sf"/>
</dbReference>
<gene>
    <name evidence="18" type="ORF">BpHYR1_028444</name>
</gene>
<evidence type="ECO:0000256" key="5">
    <source>
        <dbReference type="ARBA" id="ARBA00022448"/>
    </source>
</evidence>
<dbReference type="Pfam" id="PF00462">
    <property type="entry name" value="Glutaredoxin"/>
    <property type="match status" value="2"/>
</dbReference>
<organism evidence="18 19">
    <name type="scientific">Brachionus plicatilis</name>
    <name type="common">Marine rotifer</name>
    <name type="synonym">Brachionus muelleri</name>
    <dbReference type="NCBI Taxonomy" id="10195"/>
    <lineage>
        <taxon>Eukaryota</taxon>
        <taxon>Metazoa</taxon>
        <taxon>Spiralia</taxon>
        <taxon>Gnathifera</taxon>
        <taxon>Rotifera</taxon>
        <taxon>Eurotatoria</taxon>
        <taxon>Monogononta</taxon>
        <taxon>Pseudotrocha</taxon>
        <taxon>Ploima</taxon>
        <taxon>Brachionidae</taxon>
        <taxon>Brachionus</taxon>
    </lineage>
</organism>
<evidence type="ECO:0000256" key="8">
    <source>
        <dbReference type="ARBA" id="ARBA00022857"/>
    </source>
</evidence>
<dbReference type="EMBL" id="REGN01006538">
    <property type="protein sequence ID" value="RNA09124.1"/>
    <property type="molecule type" value="Genomic_DNA"/>
</dbReference>
<evidence type="ECO:0000256" key="1">
    <source>
        <dbReference type="ARBA" id="ARBA00001974"/>
    </source>
</evidence>
<protein>
    <recommendedName>
        <fullName evidence="4">thioredoxin-disulfide reductase (NADPH)</fullName>
        <ecNumber evidence="4">1.8.1.9</ecNumber>
    </recommendedName>
</protein>
<dbReference type="InterPro" id="IPR006338">
    <property type="entry name" value="Thioredoxin/glutathione_Rdtase"/>
</dbReference>
<sequence length="718" mass="79171">MPPINQSVKEFVEQLVSSNNVVIFSKTTCPFCLKVKALFKGLDQEFTVVELDQLPNGNEIKDYLIEKTNQTTVPNVFIKGNHIGGYDSTTKLHNQGRLSPMFDSPRNGDSSMYTKPKPGEQIDHFVNELIRTSRVVIFSKSTCPICAKIKNLFKSMNEAYISVELDRIEDGPAIRDYLYDRTGQKTVPNVYVKGKHMGGFDTVVKAQTDSRLAKLLNEEKIEDDTQYDYDMVVIGGGSGGLACSKAAAAAGAKVAVLDFVKPSPQGTAWGLGGTCVNVGCIPKKLMHQSAILGESINDSREYGWQTPENVQHNWDVMKDNIQNYIGSLNFNYRVQLRDKKVEYINAFGEFIDKHKLKLSYKNGKTKEVTARNVVIAVGGRPKYPSDVKGAQEHCISSDDLFSLPYNPGKTLCVGASYVSLECAGFLKGIGNDVTVMVRSILLRGFDQQMAGIIGDYMENHGIKFIRGAVPTEITRIKEGQPGELLVKYKNENGEIKEEMYNTVLLAVGREVCTADLNLDKIGVKINPKSKKVLTNFEQTSVDNIYAIGDVVDESSANGRVLELTPVAIKAGQLLANRIFGKSDVKMDYYAVPTTVFTPIEYGAIGYSEEEAISAFGEDNIEVYHTNFWPLEWTIAHKPHDVCYAKLICNISDNMRVIGLHVAGPNAGEMTQGYAVAFKLRATKKDFDMTVGIHPTSSETFTTLKTTKRSGESVGGSGC</sequence>
<dbReference type="PANTHER" id="PTHR42737">
    <property type="entry name" value="GLUTATHIONE REDUCTASE"/>
    <property type="match status" value="1"/>
</dbReference>
<feature type="domain" description="Glutaredoxin" evidence="15">
    <location>
        <begin position="21"/>
        <end position="83"/>
    </location>
</feature>
<dbReference type="PANTHER" id="PTHR42737:SF8">
    <property type="entry name" value="THIOREDOXIN-DISULFIDE REDUCTASE"/>
    <property type="match status" value="1"/>
</dbReference>
<dbReference type="InterPro" id="IPR011767">
    <property type="entry name" value="GLR_AS"/>
</dbReference>
<dbReference type="CDD" id="cd03419">
    <property type="entry name" value="GRX_GRXh_1_2_like"/>
    <property type="match status" value="2"/>
</dbReference>
<keyword evidence="11 14" id="KW-0560">Oxidoreductase</keyword>
<dbReference type="Gene3D" id="3.30.390.30">
    <property type="match status" value="1"/>
</dbReference>
<dbReference type="STRING" id="10195.A0A3M7QD62"/>
<dbReference type="InterPro" id="IPR016156">
    <property type="entry name" value="FAD/NAD-linked_Rdtase_dimer_sf"/>
</dbReference>
<dbReference type="PRINTS" id="PR00411">
    <property type="entry name" value="PNDRDTASEI"/>
</dbReference>
<comment type="caution">
    <text evidence="18">The sequence shown here is derived from an EMBL/GenBank/DDBJ whole genome shotgun (WGS) entry which is preliminary data.</text>
</comment>
<keyword evidence="13 14" id="KW-0676">Redox-active center</keyword>
<accession>A0A3M7QD62</accession>
<dbReference type="InterPro" id="IPR011899">
    <property type="entry name" value="Glutaredoxin_euk/vir"/>
</dbReference>
<dbReference type="EC" id="1.8.1.9" evidence="4"/>
<evidence type="ECO:0000256" key="3">
    <source>
        <dbReference type="ARBA" id="ARBA00007532"/>
    </source>
</evidence>
<dbReference type="GO" id="GO:0005829">
    <property type="term" value="C:cytosol"/>
    <property type="evidence" value="ECO:0007669"/>
    <property type="project" value="TreeGrafter"/>
</dbReference>
<feature type="domain" description="FAD/NAD(P)-binding" evidence="17">
    <location>
        <begin position="229"/>
        <end position="571"/>
    </location>
</feature>
<keyword evidence="5" id="KW-0813">Transport</keyword>
<keyword evidence="19" id="KW-1185">Reference proteome</keyword>
<comment type="cofactor">
    <cofactor evidence="1">
        <name>FAD</name>
        <dbReference type="ChEBI" id="CHEBI:57692"/>
    </cofactor>
</comment>
<keyword evidence="12" id="KW-1015">Disulfide bond</keyword>
<dbReference type="NCBIfam" id="TIGR01438">
    <property type="entry name" value="TGR"/>
    <property type="match status" value="1"/>
</dbReference>
<dbReference type="GO" id="GO:0004362">
    <property type="term" value="F:glutathione-disulfide reductase (NADPH) activity"/>
    <property type="evidence" value="ECO:0007669"/>
    <property type="project" value="TreeGrafter"/>
</dbReference>
<evidence type="ECO:0000256" key="2">
    <source>
        <dbReference type="ARBA" id="ARBA00002549"/>
    </source>
</evidence>
<dbReference type="SUPFAM" id="SSF51905">
    <property type="entry name" value="FAD/NAD(P)-binding domain"/>
    <property type="match status" value="1"/>
</dbReference>
<evidence type="ECO:0000256" key="6">
    <source>
        <dbReference type="ARBA" id="ARBA00022630"/>
    </source>
</evidence>
<dbReference type="InterPro" id="IPR023753">
    <property type="entry name" value="FAD/NAD-binding_dom"/>
</dbReference>